<keyword evidence="4" id="KW-1185">Reference proteome</keyword>
<keyword evidence="2" id="KW-0812">Transmembrane</keyword>
<evidence type="ECO:0000313" key="3">
    <source>
        <dbReference type="EMBL" id="QEG02517.1"/>
    </source>
</evidence>
<keyword evidence="2" id="KW-0472">Membrane</keyword>
<evidence type="ECO:0000256" key="1">
    <source>
        <dbReference type="SAM" id="MobiDB-lite"/>
    </source>
</evidence>
<keyword evidence="2" id="KW-1133">Transmembrane helix</keyword>
<dbReference type="EMBL" id="CP036264">
    <property type="protein sequence ID" value="QEG02517.1"/>
    <property type="molecule type" value="Genomic_DNA"/>
</dbReference>
<evidence type="ECO:0008006" key="5">
    <source>
        <dbReference type="Google" id="ProtNLM"/>
    </source>
</evidence>
<dbReference type="AlphaFoldDB" id="A0A5B9MR48"/>
<dbReference type="Proteomes" id="UP000321353">
    <property type="component" value="Chromosome"/>
</dbReference>
<dbReference type="KEGG" id="smam:Mal15_66380"/>
<protein>
    <recommendedName>
        <fullName evidence="5">Zinc-finger domain-containing protein</fullName>
    </recommendedName>
</protein>
<sequence>MRCDQFQDRLDLLLDRRADVRRDALLRDHAHKCPTCHDSLQIWCTIDEHISPAAEPDRDGASHPRPLPFSNTAIWAVACAAVLIVCVGLAGLWRSSSPSNDRLIASTNLGQPVDLGHGIDPADDKPADENVASTPDPLPPSAALSWQTSQWWSAMSDEPWVDHTLPAVNSVRIGVAPIGRSMKQAMAILMIQTQATTIDASSLAPSVQAKPFQEQTSTVAPETGLA</sequence>
<accession>A0A5B9MR48</accession>
<evidence type="ECO:0000313" key="4">
    <source>
        <dbReference type="Proteomes" id="UP000321353"/>
    </source>
</evidence>
<gene>
    <name evidence="3" type="ORF">Mal15_66380</name>
</gene>
<name>A0A5B9MR48_9BACT</name>
<dbReference type="RefSeq" id="WP_147871448.1">
    <property type="nucleotide sequence ID" value="NZ_CP036264.1"/>
</dbReference>
<reference evidence="3 4" key="1">
    <citation type="submission" date="2019-02" db="EMBL/GenBank/DDBJ databases">
        <title>Planctomycetal bacteria perform biofilm scaping via a novel small molecule.</title>
        <authorList>
            <person name="Jeske O."/>
            <person name="Boedeker C."/>
            <person name="Wiegand S."/>
            <person name="Breitling P."/>
            <person name="Kallscheuer N."/>
            <person name="Jogler M."/>
            <person name="Rohde M."/>
            <person name="Petersen J."/>
            <person name="Medema M.H."/>
            <person name="Surup F."/>
            <person name="Jogler C."/>
        </authorList>
    </citation>
    <scope>NUCLEOTIDE SEQUENCE [LARGE SCALE GENOMIC DNA]</scope>
    <source>
        <strain evidence="3 4">Mal15</strain>
    </source>
</reference>
<feature type="transmembrane region" description="Helical" evidence="2">
    <location>
        <begin position="73"/>
        <end position="93"/>
    </location>
</feature>
<evidence type="ECO:0000256" key="2">
    <source>
        <dbReference type="SAM" id="Phobius"/>
    </source>
</evidence>
<feature type="region of interest" description="Disordered" evidence="1">
    <location>
        <begin position="114"/>
        <end position="142"/>
    </location>
</feature>
<organism evidence="3 4">
    <name type="scientific">Stieleria maiorica</name>
    <dbReference type="NCBI Taxonomy" id="2795974"/>
    <lineage>
        <taxon>Bacteria</taxon>
        <taxon>Pseudomonadati</taxon>
        <taxon>Planctomycetota</taxon>
        <taxon>Planctomycetia</taxon>
        <taxon>Pirellulales</taxon>
        <taxon>Pirellulaceae</taxon>
        <taxon>Stieleria</taxon>
    </lineage>
</organism>
<proteinExistence type="predicted"/>